<sequence length="179" mass="19177">MSLQTVKTSLIQQAPLADQSLCQNIMTVTQDVKIIKDSIMKKDPPTLMKLANVIVKGAKVTNCGHVEEITYNQLGSLTSVPVAPAAALENTLEIMAGVSIVGDNATVEDYRNYKKAVYNLEALGLPQLQLGNFTSPYEIIKQAENIKAFCNAAVASTKKTITQAPNVNVKAAVCAVKAK</sequence>
<evidence type="ECO:0000313" key="1">
    <source>
        <dbReference type="EMBL" id="PPQ91342.1"/>
    </source>
</evidence>
<keyword evidence="2" id="KW-1185">Reference proteome</keyword>
<comment type="caution">
    <text evidence="1">The sequence shown here is derived from an EMBL/GenBank/DDBJ whole genome shotgun (WGS) entry which is preliminary data.</text>
</comment>
<dbReference type="AlphaFoldDB" id="A0A409XKQ0"/>
<protein>
    <submittedName>
        <fullName evidence="1">Uncharacterized protein</fullName>
    </submittedName>
</protein>
<dbReference type="Proteomes" id="UP000283269">
    <property type="component" value="Unassembled WGS sequence"/>
</dbReference>
<dbReference type="EMBL" id="NHYD01001369">
    <property type="protein sequence ID" value="PPQ91342.1"/>
    <property type="molecule type" value="Genomic_DNA"/>
</dbReference>
<accession>A0A409XKQ0</accession>
<dbReference type="InParanoid" id="A0A409XKQ0"/>
<reference evidence="1 2" key="1">
    <citation type="journal article" date="2018" name="Evol. Lett.">
        <title>Horizontal gene cluster transfer increased hallucinogenic mushroom diversity.</title>
        <authorList>
            <person name="Reynolds H.T."/>
            <person name="Vijayakumar V."/>
            <person name="Gluck-Thaler E."/>
            <person name="Korotkin H.B."/>
            <person name="Matheny P.B."/>
            <person name="Slot J.C."/>
        </authorList>
    </citation>
    <scope>NUCLEOTIDE SEQUENCE [LARGE SCALE GENOMIC DNA]</scope>
    <source>
        <strain evidence="1 2">2631</strain>
    </source>
</reference>
<proteinExistence type="predicted"/>
<evidence type="ECO:0000313" key="2">
    <source>
        <dbReference type="Proteomes" id="UP000283269"/>
    </source>
</evidence>
<gene>
    <name evidence="1" type="ORF">CVT25_003736</name>
</gene>
<name>A0A409XKQ0_PSICY</name>
<organism evidence="1 2">
    <name type="scientific">Psilocybe cyanescens</name>
    <dbReference type="NCBI Taxonomy" id="93625"/>
    <lineage>
        <taxon>Eukaryota</taxon>
        <taxon>Fungi</taxon>
        <taxon>Dikarya</taxon>
        <taxon>Basidiomycota</taxon>
        <taxon>Agaricomycotina</taxon>
        <taxon>Agaricomycetes</taxon>
        <taxon>Agaricomycetidae</taxon>
        <taxon>Agaricales</taxon>
        <taxon>Agaricineae</taxon>
        <taxon>Strophariaceae</taxon>
        <taxon>Psilocybe</taxon>
    </lineage>
</organism>